<comment type="caution">
    <text evidence="1">The sequence shown here is derived from an EMBL/GenBank/DDBJ whole genome shotgun (WGS) entry which is preliminary data.</text>
</comment>
<dbReference type="InterPro" id="IPR051454">
    <property type="entry name" value="RNA/ubiquinone_mod_enzymes"/>
</dbReference>
<dbReference type="PANTHER" id="PTHR30217:SF3">
    <property type="entry name" value="UBIQUINONE BIOSYNTHESIS PROTEIN UBIU"/>
    <property type="match status" value="1"/>
</dbReference>
<reference evidence="1 2" key="1">
    <citation type="submission" date="2020-08" db="EMBL/GenBank/DDBJ databases">
        <title>Genomic Encyclopedia of Type Strains, Phase III (KMG-III): the genomes of soil and plant-associated and newly described type strains.</title>
        <authorList>
            <person name="Whitman W."/>
        </authorList>
    </citation>
    <scope>NUCLEOTIDE SEQUENCE [LARGE SCALE GENOMIC DNA]</scope>
    <source>
        <strain evidence="1 2">CECT 7744</strain>
    </source>
</reference>
<keyword evidence="2" id="KW-1185">Reference proteome</keyword>
<dbReference type="GO" id="GO:0008233">
    <property type="term" value="F:peptidase activity"/>
    <property type="evidence" value="ECO:0007669"/>
    <property type="project" value="UniProtKB-KW"/>
</dbReference>
<evidence type="ECO:0000313" key="2">
    <source>
        <dbReference type="Proteomes" id="UP000518892"/>
    </source>
</evidence>
<sequence>MELVCPAGNLPALKRAVDEGADAVYFGFPNATNARQFAGLNFSNRRARDGIAYARARGKRVFCAINTYPPPDGWAQWASALGSVASWGWRWACIRRAPTPSA</sequence>
<dbReference type="GO" id="GO:0006508">
    <property type="term" value="P:proteolysis"/>
    <property type="evidence" value="ECO:0007669"/>
    <property type="project" value="UniProtKB-KW"/>
</dbReference>
<organism evidence="1 2">
    <name type="scientific">Halomonas stenophila</name>
    <dbReference type="NCBI Taxonomy" id="795312"/>
    <lineage>
        <taxon>Bacteria</taxon>
        <taxon>Pseudomonadati</taxon>
        <taxon>Pseudomonadota</taxon>
        <taxon>Gammaproteobacteria</taxon>
        <taxon>Oceanospirillales</taxon>
        <taxon>Halomonadaceae</taxon>
        <taxon>Halomonas</taxon>
    </lineage>
</organism>
<dbReference type="AlphaFoldDB" id="A0A7W5ESM5"/>
<accession>A0A7W5ESM5</accession>
<gene>
    <name evidence="1" type="ORF">FHR97_001563</name>
</gene>
<proteinExistence type="predicted"/>
<dbReference type="PANTHER" id="PTHR30217">
    <property type="entry name" value="PEPTIDASE U32 FAMILY"/>
    <property type="match status" value="1"/>
</dbReference>
<dbReference type="Proteomes" id="UP000518892">
    <property type="component" value="Unassembled WGS sequence"/>
</dbReference>
<evidence type="ECO:0000313" key="1">
    <source>
        <dbReference type="EMBL" id="MBB3230714.1"/>
    </source>
</evidence>
<keyword evidence="1" id="KW-0645">Protease</keyword>
<keyword evidence="1" id="KW-0378">Hydrolase</keyword>
<dbReference type="EMBL" id="JACHXR010000003">
    <property type="protein sequence ID" value="MBB3230714.1"/>
    <property type="molecule type" value="Genomic_DNA"/>
</dbReference>
<name>A0A7W5ESM5_9GAMM</name>
<protein>
    <submittedName>
        <fullName evidence="1">Collagenase-like PrtC family protease</fullName>
    </submittedName>
</protein>